<dbReference type="Proteomes" id="UP001164539">
    <property type="component" value="Chromosome 12"/>
</dbReference>
<name>A0ACC1X142_MELAZ</name>
<protein>
    <submittedName>
        <fullName evidence="1">Histidine-containing phosphotransfer protein</fullName>
    </submittedName>
</protein>
<organism evidence="1 2">
    <name type="scientific">Melia azedarach</name>
    <name type="common">Chinaberry tree</name>
    <dbReference type="NCBI Taxonomy" id="155640"/>
    <lineage>
        <taxon>Eukaryota</taxon>
        <taxon>Viridiplantae</taxon>
        <taxon>Streptophyta</taxon>
        <taxon>Embryophyta</taxon>
        <taxon>Tracheophyta</taxon>
        <taxon>Spermatophyta</taxon>
        <taxon>Magnoliopsida</taxon>
        <taxon>eudicotyledons</taxon>
        <taxon>Gunneridae</taxon>
        <taxon>Pentapetalae</taxon>
        <taxon>rosids</taxon>
        <taxon>malvids</taxon>
        <taxon>Sapindales</taxon>
        <taxon>Meliaceae</taxon>
        <taxon>Melia</taxon>
    </lineage>
</organism>
<comment type="caution">
    <text evidence="1">The sequence shown here is derived from an EMBL/GenBank/DDBJ whole genome shotgun (WGS) entry which is preliminary data.</text>
</comment>
<proteinExistence type="predicted"/>
<dbReference type="EMBL" id="CM051405">
    <property type="protein sequence ID" value="KAJ4705170.1"/>
    <property type="molecule type" value="Genomic_DNA"/>
</dbReference>
<evidence type="ECO:0000313" key="1">
    <source>
        <dbReference type="EMBL" id="KAJ4705170.1"/>
    </source>
</evidence>
<sequence length="153" mass="17746">MPLPPQTPLVQSFLQSMYDEGVINQYFGYVQALQDPENPEFLNEVMNLFYVDTDKVVEEMNGYLSQQNYEFGREFDFCIHQLYGSTATIGAQRLNVICEQLREAAEEKSRERVVEALNTFTHEYCVFQNKFRTLQQLEKGNVYGNGFHSTETG</sequence>
<reference evidence="1 2" key="1">
    <citation type="journal article" date="2023" name="Science">
        <title>Complex scaffold remodeling in plant triterpene biosynthesis.</title>
        <authorList>
            <person name="De La Pena R."/>
            <person name="Hodgson H."/>
            <person name="Liu J.C."/>
            <person name="Stephenson M.J."/>
            <person name="Martin A.C."/>
            <person name="Owen C."/>
            <person name="Harkess A."/>
            <person name="Leebens-Mack J."/>
            <person name="Jimenez L.E."/>
            <person name="Osbourn A."/>
            <person name="Sattely E.S."/>
        </authorList>
    </citation>
    <scope>NUCLEOTIDE SEQUENCE [LARGE SCALE GENOMIC DNA]</scope>
    <source>
        <strain evidence="2">cv. JPN11</strain>
        <tissue evidence="1">Leaf</tissue>
    </source>
</reference>
<gene>
    <name evidence="1" type="ORF">OWV82_021985</name>
</gene>
<keyword evidence="2" id="KW-1185">Reference proteome</keyword>
<evidence type="ECO:0000313" key="2">
    <source>
        <dbReference type="Proteomes" id="UP001164539"/>
    </source>
</evidence>
<accession>A0ACC1X142</accession>